<keyword evidence="2" id="KW-1185">Reference proteome</keyword>
<reference evidence="3" key="1">
    <citation type="submission" date="2022-11" db="UniProtKB">
        <authorList>
            <consortium name="WormBaseParasite"/>
        </authorList>
    </citation>
    <scope>IDENTIFICATION</scope>
</reference>
<sequence length="164" mass="17093">MSSTLFKSCCVFLTALALSEALSCYQCNGAEGMPKAIKSIVAGVVSMSTANATECNSDHVCSAGTFCLKTATIYSVTVSSKTFKFTNYTKACTAETSITYKGTSTSITSGSCYPIGNTTLLANQVSASTIQCYCSNGDKCNGVDTRSASLISVVLSVIALLTFY</sequence>
<dbReference type="PANTHER" id="PTHR36939:SF1">
    <property type="entry name" value="UPAR_LY6 DOMAIN-CONTAINING PROTEIN"/>
    <property type="match status" value="1"/>
</dbReference>
<dbReference type="PANTHER" id="PTHR36939">
    <property type="entry name" value="PROTEIN CBG03389"/>
    <property type="match status" value="1"/>
</dbReference>
<evidence type="ECO:0000256" key="1">
    <source>
        <dbReference type="SAM" id="SignalP"/>
    </source>
</evidence>
<dbReference type="WBParaSite" id="PSAMB.scaffold579size46630.g7130.t1">
    <property type="protein sequence ID" value="PSAMB.scaffold579size46630.g7130.t1"/>
    <property type="gene ID" value="PSAMB.scaffold579size46630.g7130"/>
</dbReference>
<protein>
    <submittedName>
        <fullName evidence="3">Uncharacterized protein</fullName>
    </submittedName>
</protein>
<dbReference type="Proteomes" id="UP000887566">
    <property type="component" value="Unplaced"/>
</dbReference>
<proteinExistence type="predicted"/>
<evidence type="ECO:0000313" key="2">
    <source>
        <dbReference type="Proteomes" id="UP000887566"/>
    </source>
</evidence>
<name>A0A914X053_9BILA</name>
<feature type="signal peptide" evidence="1">
    <location>
        <begin position="1"/>
        <end position="21"/>
    </location>
</feature>
<keyword evidence="1" id="KW-0732">Signal</keyword>
<feature type="chain" id="PRO_5036744317" evidence="1">
    <location>
        <begin position="22"/>
        <end position="164"/>
    </location>
</feature>
<accession>A0A914X053</accession>
<dbReference type="AlphaFoldDB" id="A0A914X053"/>
<evidence type="ECO:0000313" key="3">
    <source>
        <dbReference type="WBParaSite" id="PSAMB.scaffold579size46630.g7130.t1"/>
    </source>
</evidence>
<organism evidence="2 3">
    <name type="scientific">Plectus sambesii</name>
    <dbReference type="NCBI Taxonomy" id="2011161"/>
    <lineage>
        <taxon>Eukaryota</taxon>
        <taxon>Metazoa</taxon>
        <taxon>Ecdysozoa</taxon>
        <taxon>Nematoda</taxon>
        <taxon>Chromadorea</taxon>
        <taxon>Plectida</taxon>
        <taxon>Plectina</taxon>
        <taxon>Plectoidea</taxon>
        <taxon>Plectidae</taxon>
        <taxon>Plectus</taxon>
    </lineage>
</organism>